<keyword evidence="4" id="KW-1185">Reference proteome</keyword>
<dbReference type="Pfam" id="PF13510">
    <property type="entry name" value="Fer2_4"/>
    <property type="match status" value="1"/>
</dbReference>
<dbReference type="InterPro" id="IPR001041">
    <property type="entry name" value="2Fe-2S_ferredoxin-type"/>
</dbReference>
<accession>A0ABU5DEM8</accession>
<keyword evidence="1" id="KW-0560">Oxidoreductase</keyword>
<evidence type="ECO:0000313" key="3">
    <source>
        <dbReference type="EMBL" id="MDY0743607.1"/>
    </source>
</evidence>
<evidence type="ECO:0000256" key="1">
    <source>
        <dbReference type="ARBA" id="ARBA00023002"/>
    </source>
</evidence>
<protein>
    <submittedName>
        <fullName evidence="3">(2Fe-2S)-binding protein</fullName>
    </submittedName>
</protein>
<dbReference type="InterPro" id="IPR042204">
    <property type="entry name" value="2Fe-2S-bd_N"/>
</dbReference>
<dbReference type="EMBL" id="JAXCLA010000001">
    <property type="protein sequence ID" value="MDY0743607.1"/>
    <property type="molecule type" value="Genomic_DNA"/>
</dbReference>
<dbReference type="SUPFAM" id="SSF54292">
    <property type="entry name" value="2Fe-2S ferredoxin-like"/>
    <property type="match status" value="1"/>
</dbReference>
<gene>
    <name evidence="3" type="ORF">SNE35_03780</name>
</gene>
<evidence type="ECO:0000313" key="4">
    <source>
        <dbReference type="Proteomes" id="UP001285263"/>
    </source>
</evidence>
<dbReference type="InterPro" id="IPR036010">
    <property type="entry name" value="2Fe-2S_ferredoxin-like_sf"/>
</dbReference>
<evidence type="ECO:0000259" key="2">
    <source>
        <dbReference type="PROSITE" id="PS51085"/>
    </source>
</evidence>
<comment type="caution">
    <text evidence="3">The sequence shown here is derived from an EMBL/GenBank/DDBJ whole genome shotgun (WGS) entry which is preliminary data.</text>
</comment>
<feature type="domain" description="2Fe-2S ferredoxin-type" evidence="2">
    <location>
        <begin position="1"/>
        <end position="78"/>
    </location>
</feature>
<dbReference type="Gene3D" id="3.10.20.440">
    <property type="entry name" value="2Fe-2S iron-sulphur cluster binding domain, sarcosine oxidase, alpha subunit, N-terminal domain"/>
    <property type="match status" value="1"/>
</dbReference>
<dbReference type="RefSeq" id="WP_320421507.1">
    <property type="nucleotide sequence ID" value="NZ_JAXCLA010000001.1"/>
</dbReference>
<name>A0ABU5DEM8_9BURK</name>
<reference evidence="3 4" key="1">
    <citation type="submission" date="2023-11" db="EMBL/GenBank/DDBJ databases">
        <title>Paucibacter sp. nov., isolated from fresh soil in Korea.</title>
        <authorList>
            <person name="Le N.T.T."/>
        </authorList>
    </citation>
    <scope>NUCLEOTIDE SEQUENCE [LARGE SCALE GENOMIC DNA]</scope>
    <source>
        <strain evidence="3 4">R3-3</strain>
    </source>
</reference>
<sequence>MMKLNIDGQTHEIPAGCSVAAALAHAGLVHTRSSETGQPRAAFCGMGQCQECRVRIDGIADRLACMTPAAEGMVVLTR</sequence>
<dbReference type="PROSITE" id="PS51085">
    <property type="entry name" value="2FE2S_FER_2"/>
    <property type="match status" value="1"/>
</dbReference>
<dbReference type="Proteomes" id="UP001285263">
    <property type="component" value="Unassembled WGS sequence"/>
</dbReference>
<proteinExistence type="predicted"/>
<organism evidence="3 4">
    <name type="scientific">Roseateles agri</name>
    <dbReference type="NCBI Taxonomy" id="3098619"/>
    <lineage>
        <taxon>Bacteria</taxon>
        <taxon>Pseudomonadati</taxon>
        <taxon>Pseudomonadota</taxon>
        <taxon>Betaproteobacteria</taxon>
        <taxon>Burkholderiales</taxon>
        <taxon>Sphaerotilaceae</taxon>
        <taxon>Roseateles</taxon>
    </lineage>
</organism>